<organism evidence="6 7">
    <name type="scientific">Candidatus Enterococcus murrayae</name>
    <dbReference type="NCBI Taxonomy" id="2815321"/>
    <lineage>
        <taxon>Bacteria</taxon>
        <taxon>Bacillati</taxon>
        <taxon>Bacillota</taxon>
        <taxon>Bacilli</taxon>
        <taxon>Lactobacillales</taxon>
        <taxon>Enterococcaceae</taxon>
        <taxon>Enterococcus</taxon>
    </lineage>
</organism>
<reference evidence="6 7" key="1">
    <citation type="submission" date="2021-03" db="EMBL/GenBank/DDBJ databases">
        <title>Enterococcal diversity collection.</title>
        <authorList>
            <person name="Gilmore M.S."/>
            <person name="Schwartzman J."/>
            <person name="Van Tyne D."/>
            <person name="Martin M."/>
            <person name="Earl A.M."/>
            <person name="Manson A.L."/>
            <person name="Straub T."/>
            <person name="Salamzade R."/>
            <person name="Saavedra J."/>
            <person name="Lebreton F."/>
            <person name="Prichula J."/>
            <person name="Schaufler K."/>
            <person name="Gaca A."/>
            <person name="Sgardioli B."/>
            <person name="Wagenaar J."/>
            <person name="Strong T."/>
        </authorList>
    </citation>
    <scope>NUCLEOTIDE SEQUENCE [LARGE SCALE GENOMIC DNA]</scope>
    <source>
        <strain evidence="6 7">MJM16</strain>
    </source>
</reference>
<dbReference type="InterPro" id="IPR045959">
    <property type="entry name" value="CGDB"/>
</dbReference>
<name>A0ABS3HGS2_9ENTE</name>
<evidence type="ECO:0000259" key="5">
    <source>
        <dbReference type="Pfam" id="PF19906"/>
    </source>
</evidence>
<keyword evidence="2" id="KW-0119">Carbohydrate metabolism</keyword>
<keyword evidence="1" id="KW-0456">Lyase</keyword>
<evidence type="ECO:0000256" key="4">
    <source>
        <dbReference type="ARBA" id="ARBA00047208"/>
    </source>
</evidence>
<evidence type="ECO:0000256" key="3">
    <source>
        <dbReference type="ARBA" id="ARBA00046336"/>
    </source>
</evidence>
<dbReference type="Pfam" id="PF19906">
    <property type="entry name" value="CGDB"/>
    <property type="match status" value="1"/>
</dbReference>
<proteinExistence type="inferred from homology"/>
<evidence type="ECO:0000256" key="1">
    <source>
        <dbReference type="ARBA" id="ARBA00023239"/>
    </source>
</evidence>
<accession>A0ABS3HGS2</accession>
<dbReference type="RefSeq" id="WP_207108410.1">
    <property type="nucleotide sequence ID" value="NZ_JAFLVR010000021.1"/>
</dbReference>
<comment type="caution">
    <text evidence="6">The sequence shown here is derived from an EMBL/GenBank/DDBJ whole genome shotgun (WGS) entry which is preliminary data.</text>
</comment>
<feature type="domain" description="C-glycoside deglycosidase beta subunit" evidence="5">
    <location>
        <begin position="2"/>
        <end position="113"/>
    </location>
</feature>
<dbReference type="EMBL" id="JAFLVR010000021">
    <property type="protein sequence ID" value="MBO0452637.1"/>
    <property type="molecule type" value="Genomic_DNA"/>
</dbReference>
<dbReference type="Proteomes" id="UP000664495">
    <property type="component" value="Unassembled WGS sequence"/>
</dbReference>
<protein>
    <recommendedName>
        <fullName evidence="4">C-deglycosylation enzyme beta subunit</fullName>
    </recommendedName>
</protein>
<evidence type="ECO:0000313" key="7">
    <source>
        <dbReference type="Proteomes" id="UP000664495"/>
    </source>
</evidence>
<sequence length="134" mass="15738">MLEKECIQSRGFKNIVEDNEKVGFQFEIRLMYYRGLWLSQIRPISVKIDGEAINQEDILWEIEGEEYTQTEMEKIGDIQWNVLTPAIIRVKKNGGLESGYHDLEIDHRFSSSYMPPDMDEVLSFGSHKRRLLLI</sequence>
<evidence type="ECO:0000256" key="2">
    <source>
        <dbReference type="ARBA" id="ARBA00023277"/>
    </source>
</evidence>
<keyword evidence="7" id="KW-1185">Reference proteome</keyword>
<comment type="similarity">
    <text evidence="3">Belongs to the C-glycoside deglycosidase beta subunit family.</text>
</comment>
<evidence type="ECO:0000313" key="6">
    <source>
        <dbReference type="EMBL" id="MBO0452637.1"/>
    </source>
</evidence>
<gene>
    <name evidence="6" type="ORF">JZO85_10170</name>
</gene>